<dbReference type="InterPro" id="IPR032727">
    <property type="entry name" value="CLAMP"/>
</dbReference>
<proteinExistence type="predicted"/>
<dbReference type="Proteomes" id="UP000220158">
    <property type="component" value="Chromosome 11"/>
</dbReference>
<evidence type="ECO:0000313" key="2">
    <source>
        <dbReference type="Proteomes" id="UP000220158"/>
    </source>
</evidence>
<dbReference type="GeneID" id="39736809"/>
<dbReference type="OMA" id="FRNFFFY"/>
<dbReference type="EMBL" id="LN835306">
    <property type="protein sequence ID" value="CRH00686.1"/>
    <property type="molecule type" value="Genomic_DNA"/>
</dbReference>
<dbReference type="PANTHER" id="PTHR28457:SF1">
    <property type="entry name" value="CILIA- AND FLAGELLA-ASSOCIATED PROTEIN 119"/>
    <property type="match status" value="1"/>
</dbReference>
<dbReference type="VEuPathDB" id="PlasmoDB:PRELSG_1103300"/>
<accession>A0A1J1H6W1</accession>
<sequence>MNLKNEDGKNKTEFFVCADISKKKMRKIIITTDRKKQKELLIKNLNIKFNINKKEIKKKEKMMIPIDNFLPKELNNESINVKKSKNEFEDLEYLYNLNILKKQKMIKIVYDFFYNILLFCINKNLSLAEISTFLSIKKYIFFKFVNDCQNLINLFLDFKKIMLRHSINRIPYYVKVFSYSSLELLIRYSLKTFFKNFYLYKFIFNPTYKIYFECIDNNSTICEMEDLKNNDIISYSLNSPDNIKYIKDLIRLNVGCVNNLKAKELNEDVFIKELQKYFDKFNIKNDYIVSEINQFKKDKNLERVFRHIKSNHPNEINSLNDEKKDEVHEKLINKEKLIKRVDNLYNDLESRIVSRLNKFLYNEKNKDL</sequence>
<dbReference type="RefSeq" id="XP_028533689.1">
    <property type="nucleotide sequence ID" value="XM_028677284.1"/>
</dbReference>
<protein>
    <recommendedName>
        <fullName evidence="3">CLAMP domain-containing protein</fullName>
    </recommendedName>
</protein>
<dbReference type="OrthoDB" id="425082at2759"/>
<dbReference type="Pfam" id="PF14769">
    <property type="entry name" value="CLAMP"/>
    <property type="match status" value="1"/>
</dbReference>
<evidence type="ECO:0008006" key="3">
    <source>
        <dbReference type="Google" id="ProtNLM"/>
    </source>
</evidence>
<evidence type="ECO:0000313" key="1">
    <source>
        <dbReference type="EMBL" id="CRH00686.1"/>
    </source>
</evidence>
<organism evidence="1 2">
    <name type="scientific">Plasmodium relictum</name>
    <dbReference type="NCBI Taxonomy" id="85471"/>
    <lineage>
        <taxon>Eukaryota</taxon>
        <taxon>Sar</taxon>
        <taxon>Alveolata</taxon>
        <taxon>Apicomplexa</taxon>
        <taxon>Aconoidasida</taxon>
        <taxon>Haemosporida</taxon>
        <taxon>Plasmodiidae</taxon>
        <taxon>Plasmodium</taxon>
        <taxon>Plasmodium (Haemamoeba)</taxon>
    </lineage>
</organism>
<dbReference type="PANTHER" id="PTHR28457">
    <property type="entry name" value="COILED-COIL DOMAIN-CONTAINING PROTEIN 189"/>
    <property type="match status" value="1"/>
</dbReference>
<dbReference type="AlphaFoldDB" id="A0A1J1H6W1"/>
<keyword evidence="2" id="KW-1185">Reference proteome</keyword>
<gene>
    <name evidence="1" type="ORF">PRELSG_1103300</name>
</gene>
<name>A0A1J1H6W1_PLARL</name>
<dbReference type="KEGG" id="prel:PRELSG_1103300"/>
<reference evidence="1 2" key="1">
    <citation type="submission" date="2015-04" db="EMBL/GenBank/DDBJ databases">
        <authorList>
            <consortium name="Pathogen Informatics"/>
        </authorList>
    </citation>
    <scope>NUCLEOTIDE SEQUENCE [LARGE SCALE GENOMIC DNA]</scope>
    <source>
        <strain evidence="1 2">SGS1</strain>
    </source>
</reference>